<evidence type="ECO:0000313" key="1">
    <source>
        <dbReference type="EMBL" id="CAK5037445.1"/>
    </source>
</evidence>
<comment type="caution">
    <text evidence="1">The sequence shown here is derived from an EMBL/GenBank/DDBJ whole genome shotgun (WGS) entry which is preliminary data.</text>
</comment>
<dbReference type="Proteomes" id="UP001497535">
    <property type="component" value="Unassembled WGS sequence"/>
</dbReference>
<sequence length="53" mass="6010">MLFSGGTAGTKGTPPKESKKERKPDKEEKYEIKEAVFLRWANSIIDGDLQDLR</sequence>
<name>A0ACB0Y8Z8_MELEN</name>
<gene>
    <name evidence="1" type="ORF">MENTE1834_LOCUS9337</name>
</gene>
<evidence type="ECO:0000313" key="2">
    <source>
        <dbReference type="Proteomes" id="UP001497535"/>
    </source>
</evidence>
<reference evidence="1" key="1">
    <citation type="submission" date="2023-11" db="EMBL/GenBank/DDBJ databases">
        <authorList>
            <person name="Poullet M."/>
        </authorList>
    </citation>
    <scope>NUCLEOTIDE SEQUENCE</scope>
    <source>
        <strain evidence="1">E1834</strain>
    </source>
</reference>
<protein>
    <submittedName>
        <fullName evidence="1">Uncharacterized protein</fullName>
    </submittedName>
</protein>
<accession>A0ACB0Y8Z8</accession>
<proteinExistence type="predicted"/>
<dbReference type="EMBL" id="CAVMJV010000008">
    <property type="protein sequence ID" value="CAK5037445.1"/>
    <property type="molecule type" value="Genomic_DNA"/>
</dbReference>
<keyword evidence="2" id="KW-1185">Reference proteome</keyword>
<organism evidence="1 2">
    <name type="scientific">Meloidogyne enterolobii</name>
    <name type="common">Root-knot nematode worm</name>
    <name type="synonym">Meloidogyne mayaguensis</name>
    <dbReference type="NCBI Taxonomy" id="390850"/>
    <lineage>
        <taxon>Eukaryota</taxon>
        <taxon>Metazoa</taxon>
        <taxon>Ecdysozoa</taxon>
        <taxon>Nematoda</taxon>
        <taxon>Chromadorea</taxon>
        <taxon>Rhabditida</taxon>
        <taxon>Tylenchina</taxon>
        <taxon>Tylenchomorpha</taxon>
        <taxon>Tylenchoidea</taxon>
        <taxon>Meloidogynidae</taxon>
        <taxon>Meloidogyninae</taxon>
        <taxon>Meloidogyne</taxon>
    </lineage>
</organism>